<dbReference type="Proteomes" id="UP000009336">
    <property type="component" value="Unassembled WGS sequence"/>
</dbReference>
<dbReference type="SUPFAM" id="SSF49401">
    <property type="entry name" value="Bacterial adhesins"/>
    <property type="match status" value="1"/>
</dbReference>
<protein>
    <submittedName>
        <fullName evidence="6">Fimbrial protein domain-containing protein</fullName>
    </submittedName>
</protein>
<dbReference type="STRING" id="1141662.OOA_17306"/>
<proteinExistence type="inferred from homology"/>
<comment type="similarity">
    <text evidence="2">Belongs to the fimbrial protein family.</text>
</comment>
<comment type="caution">
    <text evidence="6">The sequence shown here is derived from an EMBL/GenBank/DDBJ whole genome shotgun (WGS) entry which is preliminary data.</text>
</comment>
<dbReference type="Gene3D" id="2.60.40.1090">
    <property type="entry name" value="Fimbrial-type adhesion domain"/>
    <property type="match status" value="1"/>
</dbReference>
<keyword evidence="7" id="KW-1185">Reference proteome</keyword>
<name>K8WAD5_9GAMM</name>
<evidence type="ECO:0000256" key="3">
    <source>
        <dbReference type="ARBA" id="ARBA00022729"/>
    </source>
</evidence>
<sequence>MTDTDWTFRYVCLSGLGLSLLSGVAMGTTLDKVDNWDVDGAHGTLYVQGALTESACRLAMSSAYQTVNLGNVGTGQLQQVGQTGTPVAVQLRLEDCLSGESRSRNNLGNLLWSPDMPAMKIRFLAPADKQDPRLAAVTGAKGIGLQLSNAESHPIILGQYSAPQLISPGQNQLTYYVTPVRTAAGLNAGAYYALLQFQVSYD</sequence>
<dbReference type="eggNOG" id="COG3539">
    <property type="taxonomic scope" value="Bacteria"/>
</dbReference>
<keyword evidence="3" id="KW-0732">Signal</keyword>
<accession>K8WAD5</accession>
<evidence type="ECO:0000313" key="7">
    <source>
        <dbReference type="Proteomes" id="UP000009336"/>
    </source>
</evidence>
<dbReference type="PANTHER" id="PTHR33420">
    <property type="entry name" value="FIMBRIAL SUBUNIT ELFA-RELATED"/>
    <property type="match status" value="1"/>
</dbReference>
<dbReference type="HOGENOM" id="CLU_088965_1_0_6"/>
<dbReference type="InterPro" id="IPR008966">
    <property type="entry name" value="Adhesion_dom_sf"/>
</dbReference>
<organism evidence="6 7">
    <name type="scientific">Providencia burhodogranariea DSM 19968</name>
    <dbReference type="NCBI Taxonomy" id="1141662"/>
    <lineage>
        <taxon>Bacteria</taxon>
        <taxon>Pseudomonadati</taxon>
        <taxon>Pseudomonadota</taxon>
        <taxon>Gammaproteobacteria</taxon>
        <taxon>Enterobacterales</taxon>
        <taxon>Morganellaceae</taxon>
        <taxon>Providencia</taxon>
    </lineage>
</organism>
<dbReference type="PATRIC" id="fig|1141662.3.peg.3512"/>
<feature type="domain" description="Fimbrial-type adhesion" evidence="5">
    <location>
        <begin position="47"/>
        <end position="202"/>
    </location>
</feature>
<evidence type="ECO:0000256" key="4">
    <source>
        <dbReference type="ARBA" id="ARBA00023263"/>
    </source>
</evidence>
<keyword evidence="4" id="KW-0281">Fimbrium</keyword>
<dbReference type="InterPro" id="IPR000259">
    <property type="entry name" value="Adhesion_dom_fimbrial"/>
</dbReference>
<gene>
    <name evidence="6" type="ORF">OOA_17306</name>
</gene>
<evidence type="ECO:0000259" key="5">
    <source>
        <dbReference type="Pfam" id="PF00419"/>
    </source>
</evidence>
<dbReference type="RefSeq" id="WP_008913439.1">
    <property type="nucleotide sequence ID" value="NZ_KB233225.1"/>
</dbReference>
<dbReference type="InterPro" id="IPR036937">
    <property type="entry name" value="Adhesion_dom_fimbrial_sf"/>
</dbReference>
<dbReference type="PANTHER" id="PTHR33420:SF3">
    <property type="entry name" value="FIMBRIAL SUBUNIT ELFA"/>
    <property type="match status" value="1"/>
</dbReference>
<reference evidence="6 7" key="1">
    <citation type="journal article" date="2012" name="BMC Genomics">
        <title>Comparative genomics of bacteria in the genus Providencia isolated from wild Drosophila melanogaster.</title>
        <authorList>
            <person name="Galac M.R."/>
            <person name="Lazzaro B.P."/>
        </authorList>
    </citation>
    <scope>NUCLEOTIDE SEQUENCE [LARGE SCALE GENOMIC DNA]</scope>
    <source>
        <strain evidence="6 7">DSM 19968</strain>
    </source>
</reference>
<evidence type="ECO:0000313" key="6">
    <source>
        <dbReference type="EMBL" id="EKT54412.1"/>
    </source>
</evidence>
<dbReference type="GO" id="GO:0043709">
    <property type="term" value="P:cell adhesion involved in single-species biofilm formation"/>
    <property type="evidence" value="ECO:0007669"/>
    <property type="project" value="TreeGrafter"/>
</dbReference>
<dbReference type="EMBL" id="AKKL01000047">
    <property type="protein sequence ID" value="EKT54412.1"/>
    <property type="molecule type" value="Genomic_DNA"/>
</dbReference>
<dbReference type="OrthoDB" id="6466218at2"/>
<comment type="subcellular location">
    <subcellularLocation>
        <location evidence="1">Fimbrium</location>
    </subcellularLocation>
</comment>
<dbReference type="InterPro" id="IPR050263">
    <property type="entry name" value="Bact_Fimbrial_Adh_Pro"/>
</dbReference>
<dbReference type="AlphaFoldDB" id="K8WAD5"/>
<dbReference type="GO" id="GO:0009289">
    <property type="term" value="C:pilus"/>
    <property type="evidence" value="ECO:0007669"/>
    <property type="project" value="UniProtKB-SubCell"/>
</dbReference>
<dbReference type="Pfam" id="PF00419">
    <property type="entry name" value="Fimbrial"/>
    <property type="match status" value="1"/>
</dbReference>
<evidence type="ECO:0000256" key="2">
    <source>
        <dbReference type="ARBA" id="ARBA00006671"/>
    </source>
</evidence>
<evidence type="ECO:0000256" key="1">
    <source>
        <dbReference type="ARBA" id="ARBA00004561"/>
    </source>
</evidence>